<evidence type="ECO:0000256" key="1">
    <source>
        <dbReference type="SAM" id="SignalP"/>
    </source>
</evidence>
<dbReference type="PROSITE" id="PS51910">
    <property type="entry name" value="GH18_2"/>
    <property type="match status" value="3"/>
</dbReference>
<reference evidence="4" key="1">
    <citation type="submission" date="2010-08" db="EMBL/GenBank/DDBJ databases">
        <authorList>
            <consortium name="Caenorhabditis japonica Sequencing Consortium"/>
            <person name="Wilson R.K."/>
        </authorList>
    </citation>
    <scope>NUCLEOTIDE SEQUENCE [LARGE SCALE GENOMIC DNA]</scope>
    <source>
        <strain evidence="4">DF5081</strain>
    </source>
</reference>
<feature type="chain" id="PRO_5035852829" evidence="1">
    <location>
        <begin position="20"/>
        <end position="1074"/>
    </location>
</feature>
<dbReference type="InterPro" id="IPR029070">
    <property type="entry name" value="Chitinase_insertion_sf"/>
</dbReference>
<dbReference type="PANTHER" id="PTHR11177:SF401">
    <property type="entry name" value="CHITINASE-LIKE PROTEIN C25A8.4"/>
    <property type="match status" value="1"/>
</dbReference>
<evidence type="ECO:0000259" key="2">
    <source>
        <dbReference type="PROSITE" id="PS51910"/>
    </source>
</evidence>
<dbReference type="GO" id="GO:0006032">
    <property type="term" value="P:chitin catabolic process"/>
    <property type="evidence" value="ECO:0007669"/>
    <property type="project" value="TreeGrafter"/>
</dbReference>
<feature type="domain" description="GH18" evidence="2">
    <location>
        <begin position="750"/>
        <end position="1074"/>
    </location>
</feature>
<feature type="domain" description="GH18" evidence="2">
    <location>
        <begin position="30"/>
        <end position="368"/>
    </location>
</feature>
<dbReference type="GO" id="GO:0005975">
    <property type="term" value="P:carbohydrate metabolic process"/>
    <property type="evidence" value="ECO:0007669"/>
    <property type="project" value="InterPro"/>
</dbReference>
<evidence type="ECO:0000313" key="4">
    <source>
        <dbReference type="Proteomes" id="UP000005237"/>
    </source>
</evidence>
<feature type="domain" description="GH18" evidence="2">
    <location>
        <begin position="376"/>
        <end position="733"/>
    </location>
</feature>
<dbReference type="AlphaFoldDB" id="A0A8R1E0Q8"/>
<dbReference type="Gene3D" id="3.10.50.10">
    <property type="match status" value="1"/>
</dbReference>
<organism evidence="3 4">
    <name type="scientific">Caenorhabditis japonica</name>
    <dbReference type="NCBI Taxonomy" id="281687"/>
    <lineage>
        <taxon>Eukaryota</taxon>
        <taxon>Metazoa</taxon>
        <taxon>Ecdysozoa</taxon>
        <taxon>Nematoda</taxon>
        <taxon>Chromadorea</taxon>
        <taxon>Rhabditida</taxon>
        <taxon>Rhabditina</taxon>
        <taxon>Rhabditomorpha</taxon>
        <taxon>Rhabditoidea</taxon>
        <taxon>Rhabditidae</taxon>
        <taxon>Peloderinae</taxon>
        <taxon>Caenorhabditis</taxon>
    </lineage>
</organism>
<proteinExistence type="predicted"/>
<dbReference type="Pfam" id="PF00704">
    <property type="entry name" value="Glyco_hydro_18"/>
    <property type="match status" value="3"/>
</dbReference>
<sequence>MLNSTRLFLLLISTTVCLANQIDDENPNSPVFYCFVDPPVKTRLPPNLLENITACTHLVYGRIPIDKDTGFPEYSITDVSSGYDIDNIRTFLRMKNQHPTAKFLMGVQRSRPFEDSLTAIRVAEGLRKQAKAKSFDGLFVTFNGIHLEYQSSTAFLENLSKDLKLSLTFGVSARRVFAFEAVRRLQEINQFVEHVYLDMGELPSNEDPRQITQINPLFSNGSIPFEETIQGAVEELSKEGILPTRLVIGLTAGGWKFEIKNSQDPLRVSHGDFAKENGNRISYQEACRARGAVVYDWQVMNEVTVYRQTWISVNLPVMKAMGEKMKWILAQKFAGFGISSALSDDPEGQCGTDPLPAHRLATQLFSNTLTANAPKCTRLCYLDPDDVDDTFPIDNLSADYCSHLVVRYFDLDLQRNVVVAENAEQLVEKIDGWRGKILDVAPKLLLSLGSKQTTGVWQFILGNDFRRKELAEELVKLVNSTTADGLEISWTLESMVSEFDKKNLKALIDDVKVADVRGTVEIAVAASVDSSYADFYDYEHLNKTANLIILHSHRLHSPSTPYTGHFSPIRATSTMKNANMTWQAILGHWTARKVARSKLVLSLSASTLSMQSLADQRSASSRQNPFGQPAFVSVLRSKKADIHSQHEICESLKSGNSEESWVDMADVPYLRRYDQMVAYENARSAHIKAVWSSMEGVGGLAVHHIQHDDPAAVCDNKTAFPILAALRRAQTCHGCVKHHDFKKCSGGGEFVVSCRFELAKSVPLFKTDILPYERCTEVVVDRARLTLGGNVTFHDSHHEMVVRNLTSMRSKMLKCGMVLEISCGDSERHLNSILGDNMTSAIENVMKTMEKHKFSGIQLDCEKAIRRGNHIYFNTFLRKLALKFEKSKAANGCAKTLAVRFSHFTRTPANYYSVSLLNKLSHISLKMSDKNQVDLPFFQNQTDPKFPSAERFLRLWQNFGLKPAKIVLEVSSLGEKLRENGDKLRITQGETCIAVGNRAKFEPDYETLTSSVAHENGTISLPMVDDLRYKISYIKREQLGGISLNSVNGDDFTGICGRGSFPLLKSVYANQKCR</sequence>
<accession>A0A8R1E0Q8</accession>
<dbReference type="GO" id="GO:0004568">
    <property type="term" value="F:chitinase activity"/>
    <property type="evidence" value="ECO:0007669"/>
    <property type="project" value="TreeGrafter"/>
</dbReference>
<dbReference type="InterPro" id="IPR011583">
    <property type="entry name" value="Chitinase_II/V-like_cat"/>
</dbReference>
<dbReference type="Gene3D" id="3.20.20.80">
    <property type="entry name" value="Glycosidases"/>
    <property type="match status" value="4"/>
</dbReference>
<dbReference type="Proteomes" id="UP000005237">
    <property type="component" value="Unassembled WGS sequence"/>
</dbReference>
<dbReference type="InterPro" id="IPR017853">
    <property type="entry name" value="GH"/>
</dbReference>
<feature type="signal peptide" evidence="1">
    <location>
        <begin position="1"/>
        <end position="19"/>
    </location>
</feature>
<dbReference type="GO" id="GO:0008061">
    <property type="term" value="F:chitin binding"/>
    <property type="evidence" value="ECO:0007669"/>
    <property type="project" value="InterPro"/>
</dbReference>
<evidence type="ECO:0000313" key="3">
    <source>
        <dbReference type="EnsemblMetazoa" id="CJA15615.1"/>
    </source>
</evidence>
<dbReference type="GO" id="GO:0005576">
    <property type="term" value="C:extracellular region"/>
    <property type="evidence" value="ECO:0007669"/>
    <property type="project" value="TreeGrafter"/>
</dbReference>
<keyword evidence="1" id="KW-0732">Signal</keyword>
<name>A0A8R1E0Q8_CAEJA</name>
<dbReference type="InterPro" id="IPR050314">
    <property type="entry name" value="Glycosyl_Hydrlase_18"/>
</dbReference>
<protein>
    <submittedName>
        <fullName evidence="3">Glyco_18 domain-containing protein</fullName>
    </submittedName>
</protein>
<dbReference type="EnsemblMetazoa" id="CJA15615.1">
    <property type="protein sequence ID" value="CJA15615.1"/>
    <property type="gene ID" value="WBGene00134819"/>
</dbReference>
<reference evidence="3" key="2">
    <citation type="submission" date="2022-06" db="UniProtKB">
        <authorList>
            <consortium name="EnsemblMetazoa"/>
        </authorList>
    </citation>
    <scope>IDENTIFICATION</scope>
    <source>
        <strain evidence="3">DF5081</strain>
    </source>
</reference>
<dbReference type="SMART" id="SM00636">
    <property type="entry name" value="Glyco_18"/>
    <property type="match status" value="1"/>
</dbReference>
<dbReference type="SUPFAM" id="SSF51445">
    <property type="entry name" value="(Trans)glycosidases"/>
    <property type="match status" value="3"/>
</dbReference>
<keyword evidence="4" id="KW-1185">Reference proteome</keyword>
<dbReference type="InterPro" id="IPR001223">
    <property type="entry name" value="Glyco_hydro18_cat"/>
</dbReference>
<dbReference type="PANTHER" id="PTHR11177">
    <property type="entry name" value="CHITINASE"/>
    <property type="match status" value="1"/>
</dbReference>